<proteinExistence type="predicted"/>
<sequence>MPAVQQKPDSADIGKYNCRKRILSFLLLAVVTCIAIYIAQTPRPMASTQRTCMLAASACLSHAVLPAGTGGKGDKRGHPEEKRWELDKELENKRRLLKQLSSDKEKKKMVENEKLERERMDQERMDRKKKEQEEKQWEMERKKKEMELEKLTKDLEKLSTEDKKKRMK</sequence>
<evidence type="ECO:0000256" key="1">
    <source>
        <dbReference type="SAM" id="MobiDB-lite"/>
    </source>
</evidence>
<reference evidence="3" key="1">
    <citation type="journal article" date="2024" name="Gigascience">
        <title>Chromosome-level genome of the poultry shaft louse Menopon gallinae provides insight into the host-switching and adaptive evolution of parasitic lice.</title>
        <authorList>
            <person name="Xu Y."/>
            <person name="Ma L."/>
            <person name="Liu S."/>
            <person name="Liang Y."/>
            <person name="Liu Q."/>
            <person name="He Z."/>
            <person name="Tian L."/>
            <person name="Duan Y."/>
            <person name="Cai W."/>
            <person name="Li H."/>
            <person name="Song F."/>
        </authorList>
    </citation>
    <scope>NUCLEOTIDE SEQUENCE</scope>
    <source>
        <strain evidence="3">Cailab_2023a</strain>
    </source>
</reference>
<dbReference type="EMBL" id="JARGDH010000006">
    <property type="protein sequence ID" value="KAL0265944.1"/>
    <property type="molecule type" value="Genomic_DNA"/>
</dbReference>
<organism evidence="3">
    <name type="scientific">Menopon gallinae</name>
    <name type="common">poultry shaft louse</name>
    <dbReference type="NCBI Taxonomy" id="328185"/>
    <lineage>
        <taxon>Eukaryota</taxon>
        <taxon>Metazoa</taxon>
        <taxon>Ecdysozoa</taxon>
        <taxon>Arthropoda</taxon>
        <taxon>Hexapoda</taxon>
        <taxon>Insecta</taxon>
        <taxon>Pterygota</taxon>
        <taxon>Neoptera</taxon>
        <taxon>Paraneoptera</taxon>
        <taxon>Psocodea</taxon>
        <taxon>Troctomorpha</taxon>
        <taxon>Phthiraptera</taxon>
        <taxon>Amblycera</taxon>
        <taxon>Menoponidae</taxon>
        <taxon>Menopon</taxon>
    </lineage>
</organism>
<comment type="caution">
    <text evidence="3">The sequence shown here is derived from an EMBL/GenBank/DDBJ whole genome shotgun (WGS) entry which is preliminary data.</text>
</comment>
<evidence type="ECO:0000256" key="2">
    <source>
        <dbReference type="SAM" id="Phobius"/>
    </source>
</evidence>
<dbReference type="AlphaFoldDB" id="A0AAW2H7Y8"/>
<keyword evidence="2" id="KW-1133">Transmembrane helix</keyword>
<accession>A0AAW2H7Y8</accession>
<protein>
    <submittedName>
        <fullName evidence="3">Uncharacterized protein</fullName>
    </submittedName>
</protein>
<keyword evidence="2" id="KW-0812">Transmembrane</keyword>
<feature type="region of interest" description="Disordered" evidence="1">
    <location>
        <begin position="97"/>
        <end position="168"/>
    </location>
</feature>
<feature type="transmembrane region" description="Helical" evidence="2">
    <location>
        <begin position="21"/>
        <end position="39"/>
    </location>
</feature>
<evidence type="ECO:0000313" key="3">
    <source>
        <dbReference type="EMBL" id="KAL0265944.1"/>
    </source>
</evidence>
<gene>
    <name evidence="3" type="ORF">PYX00_011661</name>
</gene>
<feature type="compositionally biased region" description="Basic and acidic residues" evidence="1">
    <location>
        <begin position="101"/>
        <end position="168"/>
    </location>
</feature>
<name>A0AAW2H7Y8_9NEOP</name>
<keyword evidence="2" id="KW-0472">Membrane</keyword>